<comment type="caution">
    <text evidence="1">The sequence shown here is derived from an EMBL/GenBank/DDBJ whole genome shotgun (WGS) entry which is preliminary data.</text>
</comment>
<protein>
    <submittedName>
        <fullName evidence="1">Uncharacterized protein</fullName>
    </submittedName>
</protein>
<dbReference type="OrthoDB" id="678195at2"/>
<dbReference type="Proteomes" id="UP000281028">
    <property type="component" value="Unassembled WGS sequence"/>
</dbReference>
<sequence length="109" mass="12368">MHHPSVLLTAALLSALLEDGFSLFVRQSFPEGFNSADVNTKEVFLITPYKDIASANAHFQTIRFDRRKYIYRSHHQEEVDKLYTAASQPPGYRIYVALIPVPADTAEEI</sequence>
<dbReference type="AlphaFoldDB" id="A0A9Q5DA36"/>
<organism evidence="1 2">
    <name type="scientific">Chitinophaga solisilvae</name>
    <dbReference type="NCBI Taxonomy" id="1233460"/>
    <lineage>
        <taxon>Bacteria</taxon>
        <taxon>Pseudomonadati</taxon>
        <taxon>Bacteroidota</taxon>
        <taxon>Chitinophagia</taxon>
        <taxon>Chitinophagales</taxon>
        <taxon>Chitinophagaceae</taxon>
        <taxon>Chitinophaga</taxon>
    </lineage>
</organism>
<reference evidence="1" key="1">
    <citation type="submission" date="2020-05" db="EMBL/GenBank/DDBJ databases">
        <title>Chitinophaga laudate sp. nov., isolated from a tropical peat swamp.</title>
        <authorList>
            <person name="Goh C.B.S."/>
            <person name="Lee M.S."/>
            <person name="Parimannan S."/>
            <person name="Pasbakhsh P."/>
            <person name="Yule C.M."/>
            <person name="Rajandas H."/>
            <person name="Loke S."/>
            <person name="Croft L."/>
            <person name="Tan J.B.L."/>
        </authorList>
    </citation>
    <scope>NUCLEOTIDE SEQUENCE</scope>
    <source>
        <strain evidence="1">Mgbs1</strain>
    </source>
</reference>
<accession>A0A9Q5DA36</accession>
<evidence type="ECO:0000313" key="2">
    <source>
        <dbReference type="Proteomes" id="UP000281028"/>
    </source>
</evidence>
<keyword evidence="2" id="KW-1185">Reference proteome</keyword>
<proteinExistence type="predicted"/>
<dbReference type="EMBL" id="RIAR02000001">
    <property type="protein sequence ID" value="NSL90404.1"/>
    <property type="molecule type" value="Genomic_DNA"/>
</dbReference>
<name>A0A9Q5DA36_9BACT</name>
<evidence type="ECO:0000313" key="1">
    <source>
        <dbReference type="EMBL" id="NSL90404.1"/>
    </source>
</evidence>
<dbReference type="RefSeq" id="WP_127041023.1">
    <property type="nucleotide sequence ID" value="NZ_JAABOK010000005.1"/>
</dbReference>
<gene>
    <name evidence="1" type="ORF">ECE50_026515</name>
</gene>